<dbReference type="KEGG" id="ndv:NDEV_1632"/>
<dbReference type="SUPFAM" id="SSF53790">
    <property type="entry name" value="Tetrapyrrole methylase"/>
    <property type="match status" value="1"/>
</dbReference>
<feature type="domain" description="Tetrapyrrole methylase" evidence="6">
    <location>
        <begin position="1"/>
        <end position="220"/>
    </location>
</feature>
<keyword evidence="4 8" id="KW-0808">Transferase</keyword>
<dbReference type="InterPro" id="IPR036809">
    <property type="entry name" value="AF1782-like_sf"/>
</dbReference>
<reference evidence="9" key="1">
    <citation type="submission" date="2015-10" db="EMBL/GenBank/DDBJ databases">
        <authorList>
            <person name="Lehtovirta-Morley L.E."/>
            <person name="Vieille C."/>
        </authorList>
    </citation>
    <scope>NUCLEOTIDE SEQUENCE [LARGE SCALE GENOMIC DNA]</scope>
</reference>
<dbReference type="NCBIfam" id="TIGR00522">
    <property type="entry name" value="dph5"/>
    <property type="match status" value="1"/>
</dbReference>
<dbReference type="AlphaFoldDB" id="A0A128A4W1"/>
<keyword evidence="3 8" id="KW-0489">Methyltransferase</keyword>
<dbReference type="CDD" id="cd11647">
    <property type="entry name" value="DHP5_DphB"/>
    <property type="match status" value="1"/>
</dbReference>
<proteinExistence type="inferred from homology"/>
<evidence type="ECO:0000256" key="4">
    <source>
        <dbReference type="ARBA" id="ARBA00022679"/>
    </source>
</evidence>
<comment type="similarity">
    <text evidence="2">Belongs to the diphthine synthase family.</text>
</comment>
<sequence>MLWFVGLGISGLEGASANAIQVLKKADMVYFENFTSPIGRTELSKIKKLVRGKMTIAPRWMVEDGKAILLLAKKKNVVLLAYGDPYVATTHLELRTRAEKDKIKTKTIHAASAITSLIGECGLHHYKIGRPVTIMRELPSLSTVYYTIYENMVKGNHSLLILEFDNSSNFFLNPKDALSSLLETENGQRRNVIDQSTFAIVASRIGSKSQKIISGKLSSLVKVDFGKPPHTIIIPGKLHFTEHDAIKIFSKCFDEPFDNSSKIQKISDQMLSKYVPKARKALEEVTKMLKDDPSLKPVIENAQLYIDDSEKFQRDGQEELAVLSIGYAEGLMDALRLSKGIDPWAQSL</sequence>
<dbReference type="InterPro" id="IPR000878">
    <property type="entry name" value="4pyrrol_Mease"/>
</dbReference>
<dbReference type="Proteomes" id="UP000196239">
    <property type="component" value="Chromosome 1"/>
</dbReference>
<evidence type="ECO:0000256" key="5">
    <source>
        <dbReference type="ARBA" id="ARBA00022691"/>
    </source>
</evidence>
<dbReference type="InterPro" id="IPR035996">
    <property type="entry name" value="4pyrrol_Methylase_sf"/>
</dbReference>
<dbReference type="Gene3D" id="3.40.1010.10">
    <property type="entry name" value="Cobalt-precorrin-4 Transmethylase, Domain 1"/>
    <property type="match status" value="1"/>
</dbReference>
<dbReference type="Pfam" id="PF04010">
    <property type="entry name" value="DUF357"/>
    <property type="match status" value="1"/>
</dbReference>
<accession>A0A128A4W1</accession>
<dbReference type="Gene3D" id="3.30.950.10">
    <property type="entry name" value="Methyltransferase, Cobalt-precorrin-4 Transmethylase, Domain 2"/>
    <property type="match status" value="1"/>
</dbReference>
<evidence type="ECO:0000256" key="2">
    <source>
        <dbReference type="ARBA" id="ARBA00006729"/>
    </source>
</evidence>
<dbReference type="EC" id="2.1.1.98" evidence="8"/>
<dbReference type="SUPFAM" id="SSF158372">
    <property type="entry name" value="AF1782-like"/>
    <property type="match status" value="1"/>
</dbReference>
<name>A0A128A4W1_9ARCH</name>
<dbReference type="EMBL" id="LN890280">
    <property type="protein sequence ID" value="CUR52394.1"/>
    <property type="molecule type" value="Genomic_DNA"/>
</dbReference>
<dbReference type="InterPro" id="IPR023140">
    <property type="entry name" value="DUF357"/>
</dbReference>
<keyword evidence="9" id="KW-1185">Reference proteome</keyword>
<evidence type="ECO:0000256" key="3">
    <source>
        <dbReference type="ARBA" id="ARBA00022603"/>
    </source>
</evidence>
<evidence type="ECO:0000259" key="7">
    <source>
        <dbReference type="Pfam" id="PF04010"/>
    </source>
</evidence>
<feature type="domain" description="DUF357" evidence="7">
    <location>
        <begin position="273"/>
        <end position="337"/>
    </location>
</feature>
<dbReference type="UniPathway" id="UPA00559"/>
<evidence type="ECO:0000313" key="8">
    <source>
        <dbReference type="EMBL" id="CUR52394.1"/>
    </source>
</evidence>
<dbReference type="GO" id="GO:0032259">
    <property type="term" value="P:methylation"/>
    <property type="evidence" value="ECO:0007669"/>
    <property type="project" value="UniProtKB-KW"/>
</dbReference>
<evidence type="ECO:0000259" key="6">
    <source>
        <dbReference type="Pfam" id="PF00590"/>
    </source>
</evidence>
<dbReference type="Gene3D" id="1.20.1270.90">
    <property type="entry name" value="AF1782-like"/>
    <property type="match status" value="1"/>
</dbReference>
<keyword evidence="5" id="KW-0949">S-adenosyl-L-methionine</keyword>
<protein>
    <submittedName>
        <fullName evidence="8">Diphthine synthase</fullName>
        <ecNumber evidence="8">2.1.1.98</ecNumber>
    </submittedName>
</protein>
<dbReference type="Pfam" id="PF00590">
    <property type="entry name" value="TP_methylase"/>
    <property type="match status" value="1"/>
</dbReference>
<dbReference type="PANTHER" id="PTHR10882">
    <property type="entry name" value="DIPHTHINE SYNTHASE"/>
    <property type="match status" value="1"/>
</dbReference>
<organism evidence="8 9">
    <name type="scientific">Nitrosotalea devaniterrae</name>
    <dbReference type="NCBI Taxonomy" id="1078905"/>
    <lineage>
        <taxon>Archaea</taxon>
        <taxon>Nitrososphaerota</taxon>
        <taxon>Nitrososphaeria</taxon>
        <taxon>Nitrosotaleales</taxon>
        <taxon>Nitrosotaleaceae</taxon>
        <taxon>Nitrosotalea</taxon>
    </lineage>
</organism>
<gene>
    <name evidence="8" type="primary">dph</name>
    <name evidence="8" type="ORF">NDEV_1632</name>
</gene>
<dbReference type="InterPro" id="IPR004551">
    <property type="entry name" value="Dphthn_synthase"/>
</dbReference>
<dbReference type="InterPro" id="IPR014776">
    <property type="entry name" value="4pyrrole_Mease_sub2"/>
</dbReference>
<dbReference type="PANTHER" id="PTHR10882:SF0">
    <property type="entry name" value="DIPHTHINE METHYL ESTER SYNTHASE"/>
    <property type="match status" value="1"/>
</dbReference>
<evidence type="ECO:0000313" key="9">
    <source>
        <dbReference type="Proteomes" id="UP000196239"/>
    </source>
</evidence>
<dbReference type="GO" id="GO:0017183">
    <property type="term" value="P:protein histidyl modification to diphthamide"/>
    <property type="evidence" value="ECO:0007669"/>
    <property type="project" value="UniProtKB-UniPathway"/>
</dbReference>
<evidence type="ECO:0000256" key="1">
    <source>
        <dbReference type="ARBA" id="ARBA00005156"/>
    </source>
</evidence>
<dbReference type="InterPro" id="IPR014777">
    <property type="entry name" value="4pyrrole_Mease_sub1"/>
</dbReference>
<dbReference type="GO" id="GO:0004164">
    <property type="term" value="F:diphthine synthase activity"/>
    <property type="evidence" value="ECO:0007669"/>
    <property type="project" value="UniProtKB-EC"/>
</dbReference>
<comment type="pathway">
    <text evidence="1">Protein modification; peptidyl-diphthamide biosynthesis.</text>
</comment>